<accession>A0A0L6V3W6</accession>
<dbReference type="EMBL" id="LAVV01007602">
    <property type="protein sequence ID" value="KNZ55409.1"/>
    <property type="molecule type" value="Genomic_DNA"/>
</dbReference>
<dbReference type="Proteomes" id="UP000037035">
    <property type="component" value="Unassembled WGS sequence"/>
</dbReference>
<reference evidence="2 3" key="1">
    <citation type="submission" date="2015-08" db="EMBL/GenBank/DDBJ databases">
        <title>Next Generation Sequencing and Analysis of the Genome of Puccinia sorghi L Schw, the Causal Agent of Maize Common Rust.</title>
        <authorList>
            <person name="Rochi L."/>
            <person name="Burguener G."/>
            <person name="Darino M."/>
            <person name="Turjanski A."/>
            <person name="Kreff E."/>
            <person name="Dieguez M.J."/>
            <person name="Sacco F."/>
        </authorList>
    </citation>
    <scope>NUCLEOTIDE SEQUENCE [LARGE SCALE GENOMIC DNA]</scope>
    <source>
        <strain evidence="2 3">RO10H11247</strain>
    </source>
</reference>
<evidence type="ECO:0000313" key="3">
    <source>
        <dbReference type="Proteomes" id="UP000037035"/>
    </source>
</evidence>
<organism evidence="2 3">
    <name type="scientific">Puccinia sorghi</name>
    <dbReference type="NCBI Taxonomy" id="27349"/>
    <lineage>
        <taxon>Eukaryota</taxon>
        <taxon>Fungi</taxon>
        <taxon>Dikarya</taxon>
        <taxon>Basidiomycota</taxon>
        <taxon>Pucciniomycotina</taxon>
        <taxon>Pucciniomycetes</taxon>
        <taxon>Pucciniales</taxon>
        <taxon>Pucciniaceae</taxon>
        <taxon>Puccinia</taxon>
    </lineage>
</organism>
<protein>
    <submittedName>
        <fullName evidence="2">Uncharacterized protein</fullName>
    </submittedName>
</protein>
<feature type="region of interest" description="Disordered" evidence="1">
    <location>
        <begin position="426"/>
        <end position="454"/>
    </location>
</feature>
<keyword evidence="3" id="KW-1185">Reference proteome</keyword>
<sequence>ELLTQGTKERIYKLKDQGPHVKTYIKINALKENRISKRVKAMFQHSKMDVSPSLLNSDVVGIISNMVWDGQIKRLNAILHDLNSLKDDKKEIRLNEVNILIHRLQRNIFQTVDYMYKQELISAKDLKEFFQLDNTLEVAALNLYFTPARNRNADFWDVYHRNKNPISILNRWDCANYRTLYEAEILRHSILFKTVLDEREKRYFSYLSLKTFNIDFDTFDRMLYDFFFEDDHLFRTLEECFSNASKNSSSQAKNTLNHGEIHQYSQIRDRVQAIIQRFNTSEDEQMATAAFFVLDFLQSNYGLEILDIQKGELIQEKMSSTSSKFELFAEFQNIKWFIENKSSSHLNLKGKINLMGEVKMIYKYYRLLYSKFQHTLSQDKLVYALYNHKLHREIPLICHSSSTYVLAKSLCTGVLGSDVLTYQQQKSSGAEAEDNPRVGETPGKSQRGLQDPNSLYIMQPTQLNRGDVAGWSTQGDVRR</sequence>
<comment type="caution">
    <text evidence="2">The sequence shown here is derived from an EMBL/GenBank/DDBJ whole genome shotgun (WGS) entry which is preliminary data.</text>
</comment>
<feature type="non-terminal residue" evidence="2">
    <location>
        <position position="1"/>
    </location>
</feature>
<proteinExistence type="predicted"/>
<evidence type="ECO:0000313" key="2">
    <source>
        <dbReference type="EMBL" id="KNZ55409.1"/>
    </source>
</evidence>
<dbReference type="VEuPathDB" id="FungiDB:VP01_2690g2"/>
<evidence type="ECO:0000256" key="1">
    <source>
        <dbReference type="SAM" id="MobiDB-lite"/>
    </source>
</evidence>
<feature type="compositionally biased region" description="Polar residues" evidence="1">
    <location>
        <begin position="443"/>
        <end position="453"/>
    </location>
</feature>
<dbReference type="AlphaFoldDB" id="A0A0L6V3W6"/>
<gene>
    <name evidence="2" type="ORF">VP01_2690g2</name>
</gene>
<name>A0A0L6V3W6_9BASI</name>